<evidence type="ECO:0000256" key="1">
    <source>
        <dbReference type="SAM" id="MobiDB-lite"/>
    </source>
</evidence>
<dbReference type="AlphaFoldDB" id="A0A0C9TNS5"/>
<proteinExistence type="predicted"/>
<reference evidence="2 3" key="1">
    <citation type="submission" date="2014-06" db="EMBL/GenBank/DDBJ databases">
        <authorList>
            <consortium name="DOE Joint Genome Institute"/>
            <person name="Kuo A."/>
            <person name="Kohler A."/>
            <person name="Nagy L.G."/>
            <person name="Floudas D."/>
            <person name="Copeland A."/>
            <person name="Barry K.W."/>
            <person name="Cichocki N."/>
            <person name="Veneault-Fourrey C."/>
            <person name="LaButti K."/>
            <person name="Lindquist E.A."/>
            <person name="Lipzen A."/>
            <person name="Lundell T."/>
            <person name="Morin E."/>
            <person name="Murat C."/>
            <person name="Sun H."/>
            <person name="Tunlid A."/>
            <person name="Henrissat B."/>
            <person name="Grigoriev I.V."/>
            <person name="Hibbett D.S."/>
            <person name="Martin F."/>
            <person name="Nordberg H.P."/>
            <person name="Cantor M.N."/>
            <person name="Hua S.X."/>
        </authorList>
    </citation>
    <scope>NUCLEOTIDE SEQUENCE [LARGE SCALE GENOMIC DNA]</scope>
    <source>
        <strain evidence="2 3">ATCC 200175</strain>
    </source>
</reference>
<feature type="compositionally biased region" description="Polar residues" evidence="1">
    <location>
        <begin position="80"/>
        <end position="94"/>
    </location>
</feature>
<reference evidence="3" key="2">
    <citation type="submission" date="2015-01" db="EMBL/GenBank/DDBJ databases">
        <title>Evolutionary Origins and Diversification of the Mycorrhizal Mutualists.</title>
        <authorList>
            <consortium name="DOE Joint Genome Institute"/>
            <consortium name="Mycorrhizal Genomics Consortium"/>
            <person name="Kohler A."/>
            <person name="Kuo A."/>
            <person name="Nagy L.G."/>
            <person name="Floudas D."/>
            <person name="Copeland A."/>
            <person name="Barry K.W."/>
            <person name="Cichocki N."/>
            <person name="Veneault-Fourrey C."/>
            <person name="LaButti K."/>
            <person name="Lindquist E.A."/>
            <person name="Lipzen A."/>
            <person name="Lundell T."/>
            <person name="Morin E."/>
            <person name="Murat C."/>
            <person name="Riley R."/>
            <person name="Ohm R."/>
            <person name="Sun H."/>
            <person name="Tunlid A."/>
            <person name="Henrissat B."/>
            <person name="Grigoriev I.V."/>
            <person name="Hibbett D.S."/>
            <person name="Martin F."/>
        </authorList>
    </citation>
    <scope>NUCLEOTIDE SEQUENCE [LARGE SCALE GENOMIC DNA]</scope>
    <source>
        <strain evidence="3">ATCC 200175</strain>
    </source>
</reference>
<feature type="compositionally biased region" description="Polar residues" evidence="1">
    <location>
        <begin position="1"/>
        <end position="13"/>
    </location>
</feature>
<gene>
    <name evidence="2" type="ORF">PAXINDRAFT_17448</name>
</gene>
<dbReference type="OrthoDB" id="10536644at2759"/>
<accession>A0A0C9TNS5</accession>
<name>A0A0C9TNS5_PAXIN</name>
<evidence type="ECO:0000313" key="2">
    <source>
        <dbReference type="EMBL" id="KIJ09462.1"/>
    </source>
</evidence>
<dbReference type="EMBL" id="KN819460">
    <property type="protein sequence ID" value="KIJ09462.1"/>
    <property type="molecule type" value="Genomic_DNA"/>
</dbReference>
<protein>
    <submittedName>
        <fullName evidence="2">Unplaced genomic scaffold PAXINscaffold_138, whole genome shotgun sequence</fullName>
    </submittedName>
</protein>
<organism evidence="2 3">
    <name type="scientific">Paxillus involutus ATCC 200175</name>
    <dbReference type="NCBI Taxonomy" id="664439"/>
    <lineage>
        <taxon>Eukaryota</taxon>
        <taxon>Fungi</taxon>
        <taxon>Dikarya</taxon>
        <taxon>Basidiomycota</taxon>
        <taxon>Agaricomycotina</taxon>
        <taxon>Agaricomycetes</taxon>
        <taxon>Agaricomycetidae</taxon>
        <taxon>Boletales</taxon>
        <taxon>Paxilineae</taxon>
        <taxon>Paxillaceae</taxon>
        <taxon>Paxillus</taxon>
    </lineage>
</organism>
<feature type="region of interest" description="Disordered" evidence="1">
    <location>
        <begin position="1"/>
        <end position="58"/>
    </location>
</feature>
<evidence type="ECO:0000313" key="3">
    <source>
        <dbReference type="Proteomes" id="UP000053647"/>
    </source>
</evidence>
<keyword evidence="3" id="KW-1185">Reference proteome</keyword>
<feature type="region of interest" description="Disordered" evidence="1">
    <location>
        <begin position="73"/>
        <end position="124"/>
    </location>
</feature>
<dbReference type="HOGENOM" id="CLU_1806799_0_0_1"/>
<dbReference type="Proteomes" id="UP000053647">
    <property type="component" value="Unassembled WGS sequence"/>
</dbReference>
<sequence length="143" mass="15703">MTQAAKRTHQATNPRVYGSRGSQDNDLKSSKTTTRTRADALHNPGGQTNSPGSEPLSVGLEGERIRRLSLHVEADDVETNNDCVENNHDTQQSPRRPVGTTDGNERCPNGPTEPPDKEKWADGGYSKQEVKLMVEHVEMNEPG</sequence>